<dbReference type="Proteomes" id="UP000036367">
    <property type="component" value="Unassembled WGS sequence"/>
</dbReference>
<reference evidence="2" key="1">
    <citation type="submission" date="2015-05" db="EMBL/GenBank/DDBJ databases">
        <title>Permanent draft genome of Rhodopirellula islandicus K833.</title>
        <authorList>
            <person name="Kizina J."/>
            <person name="Richter M."/>
            <person name="Glockner F.O."/>
            <person name="Harder J."/>
        </authorList>
    </citation>
    <scope>NUCLEOTIDE SEQUENCE [LARGE SCALE GENOMIC DNA]</scope>
    <source>
        <strain evidence="2">K833</strain>
    </source>
</reference>
<feature type="region of interest" description="Disordered" evidence="1">
    <location>
        <begin position="1"/>
        <end position="32"/>
    </location>
</feature>
<dbReference type="AlphaFoldDB" id="A0A0J1BCA5"/>
<evidence type="ECO:0000313" key="3">
    <source>
        <dbReference type="Proteomes" id="UP000036367"/>
    </source>
</evidence>
<dbReference type="EMBL" id="LECT01000029">
    <property type="protein sequence ID" value="KLU04141.1"/>
    <property type="molecule type" value="Genomic_DNA"/>
</dbReference>
<protein>
    <submittedName>
        <fullName evidence="2">Uncharacterized protein</fullName>
    </submittedName>
</protein>
<accession>A0A0J1BCA5</accession>
<gene>
    <name evidence="2" type="ORF">RISK_003727</name>
</gene>
<sequence>MGIPPVDIVVSDGTDSTAGFATGAPSTTEPDGISAKLESVAWEGFESVM</sequence>
<keyword evidence="3" id="KW-1185">Reference proteome</keyword>
<organism evidence="2 3">
    <name type="scientific">Rhodopirellula islandica</name>
    <dbReference type="NCBI Taxonomy" id="595434"/>
    <lineage>
        <taxon>Bacteria</taxon>
        <taxon>Pseudomonadati</taxon>
        <taxon>Planctomycetota</taxon>
        <taxon>Planctomycetia</taxon>
        <taxon>Pirellulales</taxon>
        <taxon>Pirellulaceae</taxon>
        <taxon>Rhodopirellula</taxon>
    </lineage>
</organism>
<feature type="compositionally biased region" description="Polar residues" evidence="1">
    <location>
        <begin position="13"/>
        <end position="29"/>
    </location>
</feature>
<proteinExistence type="predicted"/>
<evidence type="ECO:0000256" key="1">
    <source>
        <dbReference type="SAM" id="MobiDB-lite"/>
    </source>
</evidence>
<evidence type="ECO:0000313" key="2">
    <source>
        <dbReference type="EMBL" id="KLU04141.1"/>
    </source>
</evidence>
<dbReference type="STRING" id="595434.RISK_003727"/>
<name>A0A0J1BCA5_RHOIS</name>
<comment type="caution">
    <text evidence="2">The sequence shown here is derived from an EMBL/GenBank/DDBJ whole genome shotgun (WGS) entry which is preliminary data.</text>
</comment>